<feature type="compositionally biased region" description="Polar residues" evidence="1">
    <location>
        <begin position="402"/>
        <end position="418"/>
    </location>
</feature>
<evidence type="ECO:0000256" key="2">
    <source>
        <dbReference type="SAM" id="Phobius"/>
    </source>
</evidence>
<reference evidence="3" key="1">
    <citation type="submission" date="2021-01" db="EMBL/GenBank/DDBJ databases">
        <authorList>
            <person name="Corre E."/>
            <person name="Pelletier E."/>
            <person name="Niang G."/>
            <person name="Scheremetjew M."/>
            <person name="Finn R."/>
            <person name="Kale V."/>
            <person name="Holt S."/>
            <person name="Cochrane G."/>
            <person name="Meng A."/>
            <person name="Brown T."/>
            <person name="Cohen L."/>
        </authorList>
    </citation>
    <scope>NUCLEOTIDE SEQUENCE</scope>
    <source>
        <strain evidence="3">CCMP147</strain>
    </source>
</reference>
<proteinExistence type="predicted"/>
<dbReference type="EMBL" id="HBED01031762">
    <property type="protein sequence ID" value="CAD8317107.1"/>
    <property type="molecule type" value="Transcribed_RNA"/>
</dbReference>
<dbReference type="AlphaFoldDB" id="A0A7R9W7X9"/>
<evidence type="ECO:0000313" key="3">
    <source>
        <dbReference type="EMBL" id="CAD8317107.1"/>
    </source>
</evidence>
<sequence>MMEQLNEKVAVPTSTQAVETGSGMNDTQEPTFAPVETAIGDLHEEAGGSLITPAESQDNDDVMSHRRWDLTFDTAEPLGIRVKWQSNEVCEVVTGSQAERLGIIADGSTFVLAVGGNPTYNDPDMKAELKRCKNGLSASVVVTFGTKREIPSPLWKPLWTFVVFLIQCVPVAQGPDLLTGRNGMFLGLLGPADRCFDCCCYFMCCGKTLLLSTAVCLLALGQLISAISLLGAYAADQDTDMSEQVVDIIVSLMVLKGVEMRQPQPIAHFAFVQLLLAIMETASACFGIISLKGGVVVGSIMEALYKAYYSWIAWSLAKEFRSGNDEERLEETDAQESGPEEPPTSRDIRGSTPSRVLRPSPGNTIRGSGGNASTGSIDFARGEGVTSPRSCPLLPLPRSPAHTAQLSQTPLGNRSSFGMSRVPTDENEGIV</sequence>
<feature type="transmembrane region" description="Helical" evidence="2">
    <location>
        <begin position="209"/>
        <end position="234"/>
    </location>
</feature>
<keyword evidence="2" id="KW-0812">Transmembrane</keyword>
<accession>A0A7R9W7X9</accession>
<protein>
    <submittedName>
        <fullName evidence="3">Uncharacterized protein</fullName>
    </submittedName>
</protein>
<feature type="region of interest" description="Disordered" evidence="1">
    <location>
        <begin position="325"/>
        <end position="431"/>
    </location>
</feature>
<keyword evidence="2" id="KW-0472">Membrane</keyword>
<feature type="region of interest" description="Disordered" evidence="1">
    <location>
        <begin position="1"/>
        <end position="30"/>
    </location>
</feature>
<organism evidence="3">
    <name type="scientific">Pseudictyota dubia</name>
    <dbReference type="NCBI Taxonomy" id="2749911"/>
    <lineage>
        <taxon>Eukaryota</taxon>
        <taxon>Sar</taxon>
        <taxon>Stramenopiles</taxon>
        <taxon>Ochrophyta</taxon>
        <taxon>Bacillariophyta</taxon>
        <taxon>Mediophyceae</taxon>
        <taxon>Biddulphiophycidae</taxon>
        <taxon>Eupodiscales</taxon>
        <taxon>Odontellaceae</taxon>
        <taxon>Pseudictyota</taxon>
    </lineage>
</organism>
<name>A0A7R9W7X9_9STRA</name>
<gene>
    <name evidence="3" type="ORF">TDUB1175_LOCUS15901</name>
</gene>
<feature type="compositionally biased region" description="Polar residues" evidence="1">
    <location>
        <begin position="12"/>
        <end position="30"/>
    </location>
</feature>
<feature type="transmembrane region" description="Helical" evidence="2">
    <location>
        <begin position="266"/>
        <end position="289"/>
    </location>
</feature>
<keyword evidence="2" id="KW-1133">Transmembrane helix</keyword>
<evidence type="ECO:0000256" key="1">
    <source>
        <dbReference type="SAM" id="MobiDB-lite"/>
    </source>
</evidence>